<proteinExistence type="predicted"/>
<evidence type="ECO:0000313" key="1">
    <source>
        <dbReference type="EMBL" id="QYY84371.1"/>
    </source>
</evidence>
<sequence length="177" mass="20079">MNQLISEIRTRWECDDGALFESFVSWNGTSTSFEDTKKNMLYAQEHPVVHLEQYLVLENGVEIRLQIGETPYILEDRRGVLVVFNEKPSKFSTPGFPWFFDCPNNAAIYNADGSLRFQLQSSYGIGSYIGIVHYADTPANPDALGVLVGTLGHDPEWLYLVDPNSPELIPTGKWIRY</sequence>
<keyword evidence="2" id="KW-1185">Reference proteome</keyword>
<evidence type="ECO:0000313" key="2">
    <source>
        <dbReference type="Proteomes" id="UP000824588"/>
    </source>
</evidence>
<name>A0ABX8YWF4_9PSED</name>
<organism evidence="1 2">
    <name type="scientific">Pseudomonas germanica</name>
    <dbReference type="NCBI Taxonomy" id="2815720"/>
    <lineage>
        <taxon>Bacteria</taxon>
        <taxon>Pseudomonadati</taxon>
        <taxon>Pseudomonadota</taxon>
        <taxon>Gammaproteobacteria</taxon>
        <taxon>Pseudomonadales</taxon>
        <taxon>Pseudomonadaceae</taxon>
        <taxon>Pseudomonas</taxon>
    </lineage>
</organism>
<dbReference type="Proteomes" id="UP000824588">
    <property type="component" value="Chromosome"/>
</dbReference>
<gene>
    <name evidence="1" type="ORF">J0G10_13285</name>
</gene>
<reference evidence="1 2" key="1">
    <citation type="journal article" date="2022" name="Int. J. Syst. Evol. Microbiol.">
        <title>Pseudomonas germanica sp. nov., isolated from Iris germanica rhizomes.</title>
        <authorList>
            <person name="Atanasov K.E."/>
            <person name="Galbis D.M."/>
            <person name="Gallego J."/>
            <person name="Serpico A."/>
            <person name="Bosch M."/>
            <person name="Altabella T."/>
            <person name="Ferrer A."/>
        </authorList>
    </citation>
    <scope>NUCLEOTIDE SEQUENCE [LARGE SCALE GENOMIC DNA]</scope>
    <source>
        <strain evidence="1 2">FIT28</strain>
    </source>
</reference>
<dbReference type="RefSeq" id="WP_220558636.1">
    <property type="nucleotide sequence ID" value="NZ_CP071586.1"/>
</dbReference>
<dbReference type="EMBL" id="CP071586">
    <property type="protein sequence ID" value="QYY84371.1"/>
    <property type="molecule type" value="Genomic_DNA"/>
</dbReference>
<protein>
    <submittedName>
        <fullName evidence="1">Uncharacterized protein</fullName>
    </submittedName>
</protein>
<accession>A0ABX8YWF4</accession>